<dbReference type="Pfam" id="PF12844">
    <property type="entry name" value="HTH_19"/>
    <property type="match status" value="1"/>
</dbReference>
<sequence length="77" mass="8918">MLNEQKGVAIVNCLKEKRKSAQLSQTDLARQVGLNRHLIHLIENQKFQPAPSTCERIAETLNEEANNIFFLEYRHEV</sequence>
<proteinExistence type="predicted"/>
<protein>
    <submittedName>
        <fullName evidence="2">Transcriptional regulator</fullName>
    </submittedName>
</protein>
<dbReference type="PROSITE" id="PS50943">
    <property type="entry name" value="HTH_CROC1"/>
    <property type="match status" value="1"/>
</dbReference>
<dbReference type="AlphaFoldDB" id="A0A347WJ87"/>
<evidence type="ECO:0000259" key="1">
    <source>
        <dbReference type="PROSITE" id="PS50943"/>
    </source>
</evidence>
<dbReference type="Gene3D" id="1.10.260.40">
    <property type="entry name" value="lambda repressor-like DNA-binding domains"/>
    <property type="match status" value="1"/>
</dbReference>
<dbReference type="SMART" id="SM00530">
    <property type="entry name" value="HTH_XRE"/>
    <property type="match status" value="1"/>
</dbReference>
<feature type="domain" description="HTH cro/C1-type" evidence="1">
    <location>
        <begin position="14"/>
        <end position="68"/>
    </location>
</feature>
<gene>
    <name evidence="2" type="ORF">CL176_03365</name>
</gene>
<evidence type="ECO:0000313" key="3">
    <source>
        <dbReference type="Proteomes" id="UP000263232"/>
    </source>
</evidence>
<organism evidence="2 3">
    <name type="scientific">Suicoccus acidiformans</name>
    <dbReference type="NCBI Taxonomy" id="2036206"/>
    <lineage>
        <taxon>Bacteria</taxon>
        <taxon>Bacillati</taxon>
        <taxon>Bacillota</taxon>
        <taxon>Bacilli</taxon>
        <taxon>Lactobacillales</taxon>
        <taxon>Aerococcaceae</taxon>
        <taxon>Suicoccus</taxon>
    </lineage>
</organism>
<dbReference type="InterPro" id="IPR010982">
    <property type="entry name" value="Lambda_DNA-bd_dom_sf"/>
</dbReference>
<dbReference type="CDD" id="cd00093">
    <property type="entry name" value="HTH_XRE"/>
    <property type="match status" value="1"/>
</dbReference>
<name>A0A347WJ87_9LACT</name>
<dbReference type="SUPFAM" id="SSF47413">
    <property type="entry name" value="lambda repressor-like DNA-binding domains"/>
    <property type="match status" value="1"/>
</dbReference>
<accession>A0A347WJ87</accession>
<dbReference type="EMBL" id="CP023434">
    <property type="protein sequence ID" value="AXY25144.1"/>
    <property type="molecule type" value="Genomic_DNA"/>
</dbReference>
<dbReference type="KEGG" id="abae:CL176_03365"/>
<dbReference type="GO" id="GO:0003677">
    <property type="term" value="F:DNA binding"/>
    <property type="evidence" value="ECO:0007669"/>
    <property type="project" value="InterPro"/>
</dbReference>
<dbReference type="InterPro" id="IPR001387">
    <property type="entry name" value="Cro/C1-type_HTH"/>
</dbReference>
<keyword evidence="3" id="KW-1185">Reference proteome</keyword>
<evidence type="ECO:0000313" key="2">
    <source>
        <dbReference type="EMBL" id="AXY25144.1"/>
    </source>
</evidence>
<dbReference type="OrthoDB" id="2364157at2"/>
<reference evidence="2 3" key="1">
    <citation type="submission" date="2017-09" db="EMBL/GenBank/DDBJ databases">
        <title>Complete genome sequence of Oxytococcus suis strain ZY16052.</title>
        <authorList>
            <person name="Li F."/>
        </authorList>
    </citation>
    <scope>NUCLEOTIDE SEQUENCE [LARGE SCALE GENOMIC DNA]</scope>
    <source>
        <strain evidence="2 3">ZY16052</strain>
    </source>
</reference>
<dbReference type="Proteomes" id="UP000263232">
    <property type="component" value="Chromosome"/>
</dbReference>